<dbReference type="Proteomes" id="UP001431209">
    <property type="component" value="Unassembled WGS sequence"/>
</dbReference>
<dbReference type="PANTHER" id="PTHR15863:SF2">
    <property type="entry name" value="MRN COMPLEX-INTERACTING PROTEIN"/>
    <property type="match status" value="1"/>
</dbReference>
<evidence type="ECO:0000313" key="3">
    <source>
        <dbReference type="EMBL" id="KAL0480536.1"/>
    </source>
</evidence>
<dbReference type="AlphaFoldDB" id="A0AAW2YSW1"/>
<feature type="region of interest" description="Disordered" evidence="1">
    <location>
        <begin position="126"/>
        <end position="222"/>
    </location>
</feature>
<dbReference type="EMBL" id="JAOPGA020000668">
    <property type="protein sequence ID" value="KAL0480536.1"/>
    <property type="molecule type" value="Genomic_DNA"/>
</dbReference>
<keyword evidence="4" id="KW-1185">Reference proteome</keyword>
<dbReference type="Pfam" id="PF15749">
    <property type="entry name" value="MRNIP"/>
    <property type="match status" value="1"/>
</dbReference>
<dbReference type="InterPro" id="IPR032739">
    <property type="entry name" value="MRNIP"/>
</dbReference>
<comment type="caution">
    <text evidence="3">The sequence shown here is derived from an EMBL/GenBank/DDBJ whole genome shotgun (WGS) entry which is preliminary data.</text>
</comment>
<dbReference type="GO" id="GO:0003682">
    <property type="term" value="F:chromatin binding"/>
    <property type="evidence" value="ECO:0007669"/>
    <property type="project" value="TreeGrafter"/>
</dbReference>
<evidence type="ECO:0000313" key="4">
    <source>
        <dbReference type="Proteomes" id="UP001431209"/>
    </source>
</evidence>
<feature type="domain" description="MRN complex-interacting protein N-terminal" evidence="2">
    <location>
        <begin position="9"/>
        <end position="106"/>
    </location>
</feature>
<dbReference type="GO" id="GO:0005634">
    <property type="term" value="C:nucleus"/>
    <property type="evidence" value="ECO:0007669"/>
    <property type="project" value="TreeGrafter"/>
</dbReference>
<accession>A0AAW2YSW1</accession>
<dbReference type="PANTHER" id="PTHR15863">
    <property type="entry name" value="MRN COMPLEX-INTERACTING PROTEIN"/>
    <property type="match status" value="1"/>
</dbReference>
<sequence>MGKIEYIAVQCFECRAFQVAQQTKTNKWQCKICNSKQTVRKIYAISYQAKDIRPIIQDLNLKRGELEKQKPNHELNYEFDDDHTDQDTFYGNETVQEPVKSKWAKFQTNEPQDEQEEQDDYGVITTTVVPDKKRAPRKQKQEATRSKRKYANDNDDDDEQEFTPPKRRKIASKRIEEDYDEPYEEQTSPRMQPAPTRAQMLPASQPEKKILAPPSKDTSSWNKLAHLNKSNNVTNTNSKWGKFLNNYSTNHVQDDDQGDDNIITDPDEFYGRDVVYE</sequence>
<proteinExistence type="predicted"/>
<evidence type="ECO:0000256" key="1">
    <source>
        <dbReference type="SAM" id="MobiDB-lite"/>
    </source>
</evidence>
<reference evidence="3 4" key="1">
    <citation type="submission" date="2024-03" db="EMBL/GenBank/DDBJ databases">
        <title>The Acrasis kona genome and developmental transcriptomes reveal deep origins of eukaryotic multicellular pathways.</title>
        <authorList>
            <person name="Sheikh S."/>
            <person name="Fu C.-J."/>
            <person name="Brown M.W."/>
            <person name="Baldauf S.L."/>
        </authorList>
    </citation>
    <scope>NUCLEOTIDE SEQUENCE [LARGE SCALE GENOMIC DNA]</scope>
    <source>
        <strain evidence="3 4">ATCC MYA-3509</strain>
    </source>
</reference>
<organism evidence="3 4">
    <name type="scientific">Acrasis kona</name>
    <dbReference type="NCBI Taxonomy" id="1008807"/>
    <lineage>
        <taxon>Eukaryota</taxon>
        <taxon>Discoba</taxon>
        <taxon>Heterolobosea</taxon>
        <taxon>Tetramitia</taxon>
        <taxon>Eutetramitia</taxon>
        <taxon>Acrasidae</taxon>
        <taxon>Acrasis</taxon>
    </lineage>
</organism>
<name>A0AAW2YSW1_9EUKA</name>
<evidence type="ECO:0000259" key="2">
    <source>
        <dbReference type="Pfam" id="PF15749"/>
    </source>
</evidence>
<gene>
    <name evidence="3" type="ORF">AKO1_006845</name>
</gene>
<dbReference type="InterPro" id="IPR049472">
    <property type="entry name" value="MRNIP_N"/>
</dbReference>
<protein>
    <recommendedName>
        <fullName evidence="2">MRN complex-interacting protein N-terminal domain-containing protein</fullName>
    </recommendedName>
</protein>
<dbReference type="GO" id="GO:0007095">
    <property type="term" value="P:mitotic G2 DNA damage checkpoint signaling"/>
    <property type="evidence" value="ECO:0007669"/>
    <property type="project" value="TreeGrafter"/>
</dbReference>